<feature type="transmembrane region" description="Helical" evidence="6">
    <location>
        <begin position="331"/>
        <end position="349"/>
    </location>
</feature>
<keyword evidence="5 6" id="KW-0472">Membrane</keyword>
<dbReference type="InterPro" id="IPR050833">
    <property type="entry name" value="Poly_Biosynth_Transport"/>
</dbReference>
<evidence type="ECO:0000313" key="8">
    <source>
        <dbReference type="Proteomes" id="UP000256686"/>
    </source>
</evidence>
<proteinExistence type="predicted"/>
<feature type="transmembrane region" description="Helical" evidence="6">
    <location>
        <begin position="218"/>
        <end position="244"/>
    </location>
</feature>
<evidence type="ECO:0000256" key="4">
    <source>
        <dbReference type="ARBA" id="ARBA00022989"/>
    </source>
</evidence>
<feature type="transmembrane region" description="Helical" evidence="6">
    <location>
        <begin position="179"/>
        <end position="197"/>
    </location>
</feature>
<feature type="transmembrane region" description="Helical" evidence="6">
    <location>
        <begin position="89"/>
        <end position="116"/>
    </location>
</feature>
<feature type="transmembrane region" description="Helical" evidence="6">
    <location>
        <begin position="122"/>
        <end position="142"/>
    </location>
</feature>
<comment type="subcellular location">
    <subcellularLocation>
        <location evidence="1">Cell membrane</location>
        <topology evidence="1">Multi-pass membrane protein</topology>
    </subcellularLocation>
</comment>
<protein>
    <recommendedName>
        <fullName evidence="9">Membrane protein involved in the export of O-antigen and teichoic acid</fullName>
    </recommendedName>
</protein>
<evidence type="ECO:0000313" key="7">
    <source>
        <dbReference type="EMBL" id="REC63243.1"/>
    </source>
</evidence>
<sequence length="416" mass="47658">MIVKSLQDFLRNFFSNSGHHVFFSFLIAKVCSFLGSLLIIKLLPESEFGVLSIVLSVVTIFTPFTGFGSSQSLMRFGSISLDKDEKLKISSYFFFKGILFELILIILFLSVSVFYFNKYEDIFMIFLFCAVRLGGFYFLNHIQVFYRITGRNQTFAKINNVVNIGGLLLVLFLTYFFKFYGYLIAISITPYLSLLWLKKDIYSHRDVISGNYKEMWRYGIFTAMTSLTSDALYSLDILLLGFMLNENAVANYRIAILIPSNIIFLATSFLQSDFPVLSKNFKDKKFLKSYVVNFNKFFFPICLGILVFFYVFKKYIIILFFGETYVENTTLLMILSIGFTLGMLTRNLYGNLLPAVGKIEINTWLSIGSLLFLAVLAYILVPVYGVIGMGIAMTATLLISGLGYLFFFFSYLRKLP</sequence>
<feature type="transmembrane region" description="Helical" evidence="6">
    <location>
        <begin position="21"/>
        <end position="42"/>
    </location>
</feature>
<dbReference type="InterPro" id="IPR002797">
    <property type="entry name" value="Polysacc_synth"/>
</dbReference>
<reference evidence="8" key="1">
    <citation type="submission" date="2018-06" db="EMBL/GenBank/DDBJ databases">
        <authorList>
            <person name="Lum Nde A."/>
            <person name="Hugo C."/>
        </authorList>
    </citation>
    <scope>NUCLEOTIDE SEQUENCE [LARGE SCALE GENOMIC DNA]</scope>
    <source>
        <strain evidence="8">1_F178</strain>
    </source>
</reference>
<feature type="transmembrane region" description="Helical" evidence="6">
    <location>
        <begin position="48"/>
        <end position="68"/>
    </location>
</feature>
<dbReference type="GO" id="GO:0005886">
    <property type="term" value="C:plasma membrane"/>
    <property type="evidence" value="ECO:0007669"/>
    <property type="project" value="UniProtKB-SubCell"/>
</dbReference>
<evidence type="ECO:0000256" key="2">
    <source>
        <dbReference type="ARBA" id="ARBA00022475"/>
    </source>
</evidence>
<keyword evidence="2" id="KW-1003">Cell membrane</keyword>
<gene>
    <name evidence="7" type="ORF">DRF65_06205</name>
</gene>
<evidence type="ECO:0000256" key="3">
    <source>
        <dbReference type="ARBA" id="ARBA00022692"/>
    </source>
</evidence>
<evidence type="ECO:0000256" key="5">
    <source>
        <dbReference type="ARBA" id="ARBA00023136"/>
    </source>
</evidence>
<keyword evidence="4 6" id="KW-1133">Transmembrane helix</keyword>
<evidence type="ECO:0008006" key="9">
    <source>
        <dbReference type="Google" id="ProtNLM"/>
    </source>
</evidence>
<dbReference type="PANTHER" id="PTHR30250">
    <property type="entry name" value="PST FAMILY PREDICTED COLANIC ACID TRANSPORTER"/>
    <property type="match status" value="1"/>
</dbReference>
<keyword evidence="8" id="KW-1185">Reference proteome</keyword>
<accession>A0A3D9CBJ6</accession>
<dbReference type="EMBL" id="QNVT01000004">
    <property type="protein sequence ID" value="REC63243.1"/>
    <property type="molecule type" value="Genomic_DNA"/>
</dbReference>
<comment type="caution">
    <text evidence="7">The sequence shown here is derived from an EMBL/GenBank/DDBJ whole genome shotgun (WGS) entry which is preliminary data.</text>
</comment>
<evidence type="ECO:0000256" key="6">
    <source>
        <dbReference type="SAM" id="Phobius"/>
    </source>
</evidence>
<dbReference type="AlphaFoldDB" id="A0A3D9CBJ6"/>
<organism evidence="7 8">
    <name type="scientific">Chryseobacterium pennae</name>
    <dbReference type="NCBI Taxonomy" id="2258962"/>
    <lineage>
        <taxon>Bacteria</taxon>
        <taxon>Pseudomonadati</taxon>
        <taxon>Bacteroidota</taxon>
        <taxon>Flavobacteriia</taxon>
        <taxon>Flavobacteriales</taxon>
        <taxon>Weeksellaceae</taxon>
        <taxon>Chryseobacterium group</taxon>
        <taxon>Chryseobacterium</taxon>
    </lineage>
</organism>
<dbReference type="PANTHER" id="PTHR30250:SF11">
    <property type="entry name" value="O-ANTIGEN TRANSPORTER-RELATED"/>
    <property type="match status" value="1"/>
</dbReference>
<dbReference type="Pfam" id="PF01943">
    <property type="entry name" value="Polysacc_synt"/>
    <property type="match status" value="1"/>
</dbReference>
<feature type="transmembrane region" description="Helical" evidence="6">
    <location>
        <begin position="290"/>
        <end position="311"/>
    </location>
</feature>
<evidence type="ECO:0000256" key="1">
    <source>
        <dbReference type="ARBA" id="ARBA00004651"/>
    </source>
</evidence>
<feature type="transmembrane region" description="Helical" evidence="6">
    <location>
        <begin position="250"/>
        <end position="270"/>
    </location>
</feature>
<feature type="transmembrane region" description="Helical" evidence="6">
    <location>
        <begin position="154"/>
        <end position="173"/>
    </location>
</feature>
<name>A0A3D9CBJ6_9FLAO</name>
<keyword evidence="3 6" id="KW-0812">Transmembrane</keyword>
<feature type="transmembrane region" description="Helical" evidence="6">
    <location>
        <begin position="361"/>
        <end position="381"/>
    </location>
</feature>
<dbReference type="Proteomes" id="UP000256686">
    <property type="component" value="Unassembled WGS sequence"/>
</dbReference>
<feature type="transmembrane region" description="Helical" evidence="6">
    <location>
        <begin position="387"/>
        <end position="412"/>
    </location>
</feature>